<sequence length="138" mass="14811">MPGQLLYGWDKDNKKWVKLRVDNDGSIHVVGYVDSLDDIGDVELEDIADDDILYWDAEAGDWLPIAHLGVADAHHAKYLDTEAVSAVEAAGLALASGKNIRLVRIAGADLASSGLTVIMQAGTALTVHLSQLTLIQSF</sequence>
<evidence type="ECO:0000313" key="1">
    <source>
        <dbReference type="EMBL" id="GAH71398.1"/>
    </source>
</evidence>
<name>X1JNN0_9ZZZZ</name>
<gene>
    <name evidence="1" type="ORF">S03H2_41620</name>
</gene>
<accession>X1JNN0</accession>
<protein>
    <submittedName>
        <fullName evidence="1">Uncharacterized protein</fullName>
    </submittedName>
</protein>
<dbReference type="AlphaFoldDB" id="X1JNN0"/>
<organism evidence="1">
    <name type="scientific">marine sediment metagenome</name>
    <dbReference type="NCBI Taxonomy" id="412755"/>
    <lineage>
        <taxon>unclassified sequences</taxon>
        <taxon>metagenomes</taxon>
        <taxon>ecological metagenomes</taxon>
    </lineage>
</organism>
<dbReference type="EMBL" id="BARU01025858">
    <property type="protein sequence ID" value="GAH71398.1"/>
    <property type="molecule type" value="Genomic_DNA"/>
</dbReference>
<proteinExistence type="predicted"/>
<reference evidence="1" key="1">
    <citation type="journal article" date="2014" name="Front. Microbiol.">
        <title>High frequency of phylogenetically diverse reductive dehalogenase-homologous genes in deep subseafloor sedimentary metagenomes.</title>
        <authorList>
            <person name="Kawai M."/>
            <person name="Futagami T."/>
            <person name="Toyoda A."/>
            <person name="Takaki Y."/>
            <person name="Nishi S."/>
            <person name="Hori S."/>
            <person name="Arai W."/>
            <person name="Tsubouchi T."/>
            <person name="Morono Y."/>
            <person name="Uchiyama I."/>
            <person name="Ito T."/>
            <person name="Fujiyama A."/>
            <person name="Inagaki F."/>
            <person name="Takami H."/>
        </authorList>
    </citation>
    <scope>NUCLEOTIDE SEQUENCE</scope>
    <source>
        <strain evidence="1">Expedition CK06-06</strain>
    </source>
</reference>
<comment type="caution">
    <text evidence="1">The sequence shown here is derived from an EMBL/GenBank/DDBJ whole genome shotgun (WGS) entry which is preliminary data.</text>
</comment>